<dbReference type="AlphaFoldDB" id="A0A382SAW4"/>
<name>A0A382SAW4_9ZZZZ</name>
<evidence type="ECO:0008006" key="3">
    <source>
        <dbReference type="Google" id="ProtNLM"/>
    </source>
</evidence>
<feature type="transmembrane region" description="Helical" evidence="1">
    <location>
        <begin position="20"/>
        <end position="41"/>
    </location>
</feature>
<accession>A0A382SAW4</accession>
<sequence>TLLAYGALAEAVESIPLSLISILITLNPLITLSGMWLLSTLGVETLPVENIKWYGYLGGVVAVSGVVLVVATPTKKENLG</sequence>
<keyword evidence="1" id="KW-0812">Transmembrane</keyword>
<dbReference type="EMBL" id="UINC01127716">
    <property type="protein sequence ID" value="SVD07019.1"/>
    <property type="molecule type" value="Genomic_DNA"/>
</dbReference>
<evidence type="ECO:0000256" key="1">
    <source>
        <dbReference type="SAM" id="Phobius"/>
    </source>
</evidence>
<protein>
    <recommendedName>
        <fullName evidence="3">EamA domain-containing protein</fullName>
    </recommendedName>
</protein>
<feature type="non-terminal residue" evidence="2">
    <location>
        <position position="1"/>
    </location>
</feature>
<proteinExistence type="predicted"/>
<feature type="transmembrane region" description="Helical" evidence="1">
    <location>
        <begin position="53"/>
        <end position="71"/>
    </location>
</feature>
<keyword evidence="1" id="KW-0472">Membrane</keyword>
<gene>
    <name evidence="2" type="ORF">METZ01_LOCUS359873</name>
</gene>
<reference evidence="2" key="1">
    <citation type="submission" date="2018-05" db="EMBL/GenBank/DDBJ databases">
        <authorList>
            <person name="Lanie J.A."/>
            <person name="Ng W.-L."/>
            <person name="Kazmierczak K.M."/>
            <person name="Andrzejewski T.M."/>
            <person name="Davidsen T.M."/>
            <person name="Wayne K.J."/>
            <person name="Tettelin H."/>
            <person name="Glass J.I."/>
            <person name="Rusch D."/>
            <person name="Podicherti R."/>
            <person name="Tsui H.-C.T."/>
            <person name="Winkler M.E."/>
        </authorList>
    </citation>
    <scope>NUCLEOTIDE SEQUENCE</scope>
</reference>
<organism evidence="2">
    <name type="scientific">marine metagenome</name>
    <dbReference type="NCBI Taxonomy" id="408172"/>
    <lineage>
        <taxon>unclassified sequences</taxon>
        <taxon>metagenomes</taxon>
        <taxon>ecological metagenomes</taxon>
    </lineage>
</organism>
<evidence type="ECO:0000313" key="2">
    <source>
        <dbReference type="EMBL" id="SVD07019.1"/>
    </source>
</evidence>
<keyword evidence="1" id="KW-1133">Transmembrane helix</keyword>